<evidence type="ECO:0000313" key="3">
    <source>
        <dbReference type="Proteomes" id="UP000604046"/>
    </source>
</evidence>
<accession>A0A812PCC6</accession>
<feature type="compositionally biased region" description="Polar residues" evidence="1">
    <location>
        <begin position="93"/>
        <end position="107"/>
    </location>
</feature>
<feature type="compositionally biased region" description="Basic and acidic residues" evidence="1">
    <location>
        <begin position="136"/>
        <end position="147"/>
    </location>
</feature>
<name>A0A812PCC6_9DINO</name>
<feature type="compositionally biased region" description="Basic and acidic residues" evidence="1">
    <location>
        <begin position="1"/>
        <end position="26"/>
    </location>
</feature>
<protein>
    <submittedName>
        <fullName evidence="2">Dennd5b protein</fullName>
    </submittedName>
</protein>
<keyword evidence="3" id="KW-1185">Reference proteome</keyword>
<feature type="compositionally biased region" description="Polar residues" evidence="1">
    <location>
        <begin position="51"/>
        <end position="60"/>
    </location>
</feature>
<dbReference type="OrthoDB" id="416939at2759"/>
<dbReference type="AlphaFoldDB" id="A0A812PCC6"/>
<feature type="region of interest" description="Disordered" evidence="1">
    <location>
        <begin position="246"/>
        <end position="294"/>
    </location>
</feature>
<gene>
    <name evidence="2" type="primary">dennd5b</name>
    <name evidence="2" type="ORF">SNAT2548_LOCUS17188</name>
</gene>
<dbReference type="EMBL" id="CAJNDS010002102">
    <property type="protein sequence ID" value="CAE7328210.1"/>
    <property type="molecule type" value="Genomic_DNA"/>
</dbReference>
<feature type="compositionally biased region" description="Low complexity" evidence="1">
    <location>
        <begin position="177"/>
        <end position="207"/>
    </location>
</feature>
<reference evidence="2" key="1">
    <citation type="submission" date="2021-02" db="EMBL/GenBank/DDBJ databases">
        <authorList>
            <person name="Dougan E. K."/>
            <person name="Rhodes N."/>
            <person name="Thang M."/>
            <person name="Chan C."/>
        </authorList>
    </citation>
    <scope>NUCLEOTIDE SEQUENCE</scope>
</reference>
<sequence length="376" mass="39825">MSPLDPERAERNEELPELRMKCDGKLTPRSRPPAAPGVRRVGSYQDAALDSPTSDQTSTGGAYPEVAPPASCFAPRPPAELPARSSGRRVQAEKSQTPRQKGGSTSLPPVPLTARERYRQSPDLGASGSSVSSARRSRDSRDRDRSSSQHARTVAGVPSQELGTKSEPSRKLANTVAAVAAKPPQARAASPEIRGPSSEAPSCPSPAILDLLNDALGQEEVRRSSFHDILDEMEREKELWNEKMVALLSSSPSPPAPPAASSPSQLQNEAATVEEAVPSELDVEPPPAEPLEDVELGESVIARAMREAGIDPESTSMADLFAAAGDAEIGEIAEEVSEASTSRGGWRSSSRSWAAQLARRKKGRCGSGRTTPCGDV</sequence>
<feature type="compositionally biased region" description="Low complexity" evidence="1">
    <location>
        <begin position="339"/>
        <end position="357"/>
    </location>
</feature>
<evidence type="ECO:0000313" key="2">
    <source>
        <dbReference type="EMBL" id="CAE7328210.1"/>
    </source>
</evidence>
<feature type="region of interest" description="Disordered" evidence="1">
    <location>
        <begin position="1"/>
        <end position="207"/>
    </location>
</feature>
<feature type="region of interest" description="Disordered" evidence="1">
    <location>
        <begin position="335"/>
        <end position="376"/>
    </location>
</feature>
<dbReference type="Proteomes" id="UP000604046">
    <property type="component" value="Unassembled WGS sequence"/>
</dbReference>
<evidence type="ECO:0000256" key="1">
    <source>
        <dbReference type="SAM" id="MobiDB-lite"/>
    </source>
</evidence>
<organism evidence="2 3">
    <name type="scientific">Symbiodinium natans</name>
    <dbReference type="NCBI Taxonomy" id="878477"/>
    <lineage>
        <taxon>Eukaryota</taxon>
        <taxon>Sar</taxon>
        <taxon>Alveolata</taxon>
        <taxon>Dinophyceae</taxon>
        <taxon>Suessiales</taxon>
        <taxon>Symbiodiniaceae</taxon>
        <taxon>Symbiodinium</taxon>
    </lineage>
</organism>
<comment type="caution">
    <text evidence="2">The sequence shown here is derived from an EMBL/GenBank/DDBJ whole genome shotgun (WGS) entry which is preliminary data.</text>
</comment>
<proteinExistence type="predicted"/>